<comment type="similarity">
    <text evidence="2">Belongs to the class-I pyridoxal-phosphate-dependent aminotransferase family.</text>
</comment>
<dbReference type="EMBL" id="GL349457">
    <property type="protein sequence ID" value="KNC49664.1"/>
    <property type="molecule type" value="Genomic_DNA"/>
</dbReference>
<comment type="cofactor">
    <cofactor evidence="1">
        <name>pyridoxal 5'-phosphate</name>
        <dbReference type="ChEBI" id="CHEBI:597326"/>
    </cofactor>
</comment>
<sequence length="842" mass="88258">MASSHLVNAQPIPADSIYGIAARAKADPAPVANLNGKPWILPSVAAAKAAAAADDTVIHEYLPIRGDTAFTAAAARFIFGADSPVVDSLVSVQTLSGTGALRVLAELFKILAPAAPIYLPDPTWGNHVKVLSRTNPDADIRTYRYFDAATRGLDADGMLADLRAARKAPSFSSTCAPTTRRWEAIRDVCLERGLFPWFDAAYQGFASGDPDADAASLRLFAAAGIDLVVAQSFAKSAGLYGERVGAAHVLTHAADARPALMTQLEGIIRPMYSSPPRYFASVVQYHLPDAFGVGVASSHLAGIGSGLSALSLSPGGTSGGDKRQLERASGALDASSRFVGAAEVLANHASQLYAQESTLLPPEPGYEFCVVDGDVRVAPTEQDRRVPTVAIFPGAVAKPGSLTEALSSMRADSVVLRGRASVACAKLGTTADKLRKTASGLAMLLDAAIARLSTGIALFEDGLSQVAVAAETASLAAHGARVDKDDLTLVGELLRDPSVANAISGLASEVSGSLVFAVAAAEDATTLTPTPQFQAIIDEFYKPAIGSMVRFYAQYGLICATTGVVPYTDERDAAVVIVPRGNFVITVAVRRGIYQYTFYWDNTPQGGGIRPFPAFNDTYVRDDLMEISAFGEEAPSADGRLHSPLTTLVQSYVALREAEAREAEAASRAAALSFALESAPGPPSDLLTDAQRAQAVTVVEGYYADASRGGVAAIETQLSNAELMERLRTIHAEELPEHLRQLEASTRTTTPLGRLLCERMLAAEYDTCLAPGHAMNWTVGELLHGAWWTWSAASSLYSRAQQATSGVLGGAVGPVPQVYGEVFDAVTGDLANASAGGAVSAV</sequence>
<evidence type="ECO:0000256" key="2">
    <source>
        <dbReference type="ARBA" id="ARBA00007441"/>
    </source>
</evidence>
<dbReference type="GeneID" id="25565221"/>
<evidence type="ECO:0000256" key="7">
    <source>
        <dbReference type="RuleBase" id="RU000480"/>
    </source>
</evidence>
<dbReference type="PANTHER" id="PTHR11879:SF55">
    <property type="entry name" value="GLUTAMATE OXALOACETATE TRANSAMINASE 1, ISOFORM B"/>
    <property type="match status" value="1"/>
</dbReference>
<keyword evidence="4 7" id="KW-0032">Aminotransferase</keyword>
<dbReference type="eggNOG" id="KOG1411">
    <property type="taxonomic scope" value="Eukaryota"/>
</dbReference>
<dbReference type="Proteomes" id="UP000054408">
    <property type="component" value="Unassembled WGS sequence"/>
</dbReference>
<dbReference type="RefSeq" id="XP_013757463.1">
    <property type="nucleotide sequence ID" value="XM_013902009.1"/>
</dbReference>
<feature type="domain" description="Aminotransferase class I/classII large" evidence="8">
    <location>
        <begin position="41"/>
        <end position="283"/>
    </location>
</feature>
<name>A0A0L0DBE3_THETB</name>
<evidence type="ECO:0000259" key="8">
    <source>
        <dbReference type="Pfam" id="PF00155"/>
    </source>
</evidence>
<keyword evidence="6" id="KW-0663">Pyridoxal phosphate</keyword>
<proteinExistence type="inferred from homology"/>
<dbReference type="OrthoDB" id="6752799at2759"/>
<accession>A0A0L0DBE3</accession>
<dbReference type="GO" id="GO:0030170">
    <property type="term" value="F:pyridoxal phosphate binding"/>
    <property type="evidence" value="ECO:0007669"/>
    <property type="project" value="InterPro"/>
</dbReference>
<organism evidence="9 10">
    <name type="scientific">Thecamonas trahens ATCC 50062</name>
    <dbReference type="NCBI Taxonomy" id="461836"/>
    <lineage>
        <taxon>Eukaryota</taxon>
        <taxon>Apusozoa</taxon>
        <taxon>Apusomonadida</taxon>
        <taxon>Apusomonadidae</taxon>
        <taxon>Thecamonas</taxon>
    </lineage>
</organism>
<reference evidence="9 10" key="1">
    <citation type="submission" date="2010-05" db="EMBL/GenBank/DDBJ databases">
        <title>The Genome Sequence of Thecamonas trahens ATCC 50062.</title>
        <authorList>
            <consortium name="The Broad Institute Genome Sequencing Platform"/>
            <person name="Russ C."/>
            <person name="Cuomo C."/>
            <person name="Shea T."/>
            <person name="Young S.K."/>
            <person name="Zeng Q."/>
            <person name="Koehrsen M."/>
            <person name="Haas B."/>
            <person name="Borodovsky M."/>
            <person name="Guigo R."/>
            <person name="Alvarado L."/>
            <person name="Berlin A."/>
            <person name="Bochicchio J."/>
            <person name="Borenstein D."/>
            <person name="Chapman S."/>
            <person name="Chen Z."/>
            <person name="Freedman E."/>
            <person name="Gellesch M."/>
            <person name="Goldberg J."/>
            <person name="Griggs A."/>
            <person name="Gujja S."/>
            <person name="Heilman E."/>
            <person name="Heiman D."/>
            <person name="Hepburn T."/>
            <person name="Howarth C."/>
            <person name="Jen D."/>
            <person name="Larson L."/>
            <person name="Mehta T."/>
            <person name="Park D."/>
            <person name="Pearson M."/>
            <person name="Roberts A."/>
            <person name="Saif S."/>
            <person name="Shenoy N."/>
            <person name="Sisk P."/>
            <person name="Stolte C."/>
            <person name="Sykes S."/>
            <person name="Thomson T."/>
            <person name="Walk T."/>
            <person name="White J."/>
            <person name="Yandava C."/>
            <person name="Burger G."/>
            <person name="Gray M.W."/>
            <person name="Holland P.W.H."/>
            <person name="King N."/>
            <person name="Lang F.B.F."/>
            <person name="Roger A.J."/>
            <person name="Ruiz-Trillo I."/>
            <person name="Lander E."/>
            <person name="Nusbaum C."/>
        </authorList>
    </citation>
    <scope>NUCLEOTIDE SEQUENCE [LARGE SCALE GENOMIC DNA]</scope>
    <source>
        <strain evidence="9 10">ATCC 50062</strain>
    </source>
</reference>
<evidence type="ECO:0000256" key="3">
    <source>
        <dbReference type="ARBA" id="ARBA00011738"/>
    </source>
</evidence>
<gene>
    <name evidence="9" type="ORF">AMSG_05923</name>
</gene>
<dbReference type="InterPro" id="IPR015424">
    <property type="entry name" value="PyrdxlP-dep_Trfase"/>
</dbReference>
<comment type="miscellaneous">
    <text evidence="7">In eukaryotes there are cytoplasmic, mitochondrial and chloroplastic isozymes.</text>
</comment>
<dbReference type="SUPFAM" id="SSF53383">
    <property type="entry name" value="PLP-dependent transferases"/>
    <property type="match status" value="1"/>
</dbReference>
<dbReference type="InterPro" id="IPR004838">
    <property type="entry name" value="NHTrfase_class1_PyrdxlP-BS"/>
</dbReference>
<keyword evidence="5 7" id="KW-0808">Transferase</keyword>
<dbReference type="GO" id="GO:0004069">
    <property type="term" value="F:L-aspartate:2-oxoglutarate aminotransferase activity"/>
    <property type="evidence" value="ECO:0007669"/>
    <property type="project" value="UniProtKB-EC"/>
</dbReference>
<dbReference type="PRINTS" id="PR00799">
    <property type="entry name" value="TRANSAMINASE"/>
</dbReference>
<comment type="subunit">
    <text evidence="3 7">Homodimer.</text>
</comment>
<evidence type="ECO:0000313" key="9">
    <source>
        <dbReference type="EMBL" id="KNC49664.1"/>
    </source>
</evidence>
<evidence type="ECO:0000256" key="4">
    <source>
        <dbReference type="ARBA" id="ARBA00022576"/>
    </source>
</evidence>
<dbReference type="InterPro" id="IPR015421">
    <property type="entry name" value="PyrdxlP-dep_Trfase_major"/>
</dbReference>
<dbReference type="AlphaFoldDB" id="A0A0L0DBE3"/>
<evidence type="ECO:0000256" key="6">
    <source>
        <dbReference type="ARBA" id="ARBA00022898"/>
    </source>
</evidence>
<dbReference type="STRING" id="461836.A0A0L0DBE3"/>
<keyword evidence="10" id="KW-1185">Reference proteome</keyword>
<dbReference type="EC" id="2.6.1.1" evidence="7"/>
<dbReference type="PANTHER" id="PTHR11879">
    <property type="entry name" value="ASPARTATE AMINOTRANSFERASE"/>
    <property type="match status" value="1"/>
</dbReference>
<dbReference type="GO" id="GO:0006520">
    <property type="term" value="P:amino acid metabolic process"/>
    <property type="evidence" value="ECO:0007669"/>
    <property type="project" value="InterPro"/>
</dbReference>
<dbReference type="Gene3D" id="3.40.640.10">
    <property type="entry name" value="Type I PLP-dependent aspartate aminotransferase-like (Major domain)"/>
    <property type="match status" value="1"/>
</dbReference>
<dbReference type="Pfam" id="PF00155">
    <property type="entry name" value="Aminotran_1_2"/>
    <property type="match status" value="1"/>
</dbReference>
<evidence type="ECO:0000256" key="1">
    <source>
        <dbReference type="ARBA" id="ARBA00001933"/>
    </source>
</evidence>
<comment type="catalytic activity">
    <reaction evidence="7">
        <text>L-aspartate + 2-oxoglutarate = oxaloacetate + L-glutamate</text>
        <dbReference type="Rhea" id="RHEA:21824"/>
        <dbReference type="ChEBI" id="CHEBI:16452"/>
        <dbReference type="ChEBI" id="CHEBI:16810"/>
        <dbReference type="ChEBI" id="CHEBI:29985"/>
        <dbReference type="ChEBI" id="CHEBI:29991"/>
        <dbReference type="EC" id="2.6.1.1"/>
    </reaction>
</comment>
<dbReference type="InterPro" id="IPR004839">
    <property type="entry name" value="Aminotransferase_I/II_large"/>
</dbReference>
<dbReference type="InterPro" id="IPR000796">
    <property type="entry name" value="Asp_trans"/>
</dbReference>
<dbReference type="PROSITE" id="PS00105">
    <property type="entry name" value="AA_TRANSFER_CLASS_1"/>
    <property type="match status" value="1"/>
</dbReference>
<evidence type="ECO:0000313" key="10">
    <source>
        <dbReference type="Proteomes" id="UP000054408"/>
    </source>
</evidence>
<evidence type="ECO:0000256" key="5">
    <source>
        <dbReference type="ARBA" id="ARBA00022679"/>
    </source>
</evidence>
<protein>
    <recommendedName>
        <fullName evidence="7">Aspartate aminotransferase</fullName>
        <ecNumber evidence="7">2.6.1.1</ecNumber>
    </recommendedName>
</protein>